<keyword evidence="3" id="KW-1185">Reference proteome</keyword>
<accession>A0A834LW89</accession>
<dbReference type="InterPro" id="IPR005174">
    <property type="entry name" value="KIB1-4_b-propeller"/>
</dbReference>
<reference evidence="2" key="1">
    <citation type="submission" date="2019-11" db="EMBL/GenBank/DDBJ databases">
        <authorList>
            <person name="Liu Y."/>
            <person name="Hou J."/>
            <person name="Li T.-Q."/>
            <person name="Guan C.-H."/>
            <person name="Wu X."/>
            <person name="Wu H.-Z."/>
            <person name="Ling F."/>
            <person name="Zhang R."/>
            <person name="Shi X.-G."/>
            <person name="Ren J.-P."/>
            <person name="Chen E.-F."/>
            <person name="Sun J.-M."/>
        </authorList>
    </citation>
    <scope>NUCLEOTIDE SEQUENCE</scope>
    <source>
        <strain evidence="2">Adult_tree_wgs_1</strain>
        <tissue evidence="2">Leaves</tissue>
    </source>
</reference>
<sequence>MADWAELHQDLLAFIAKRIGLLEDFISFARVCKSLRSVAVKHNFNASRQTPWLMLAEEEAENLITSDYRRFISITNRDLIGRIMLPEAKGKRCLESLGWFAVLSSVPSPSSKDYALMVIYEGYMYLGFWRPGDKTWTTIELHPRRPCHDIVFHKEQFYGLEDGGGIFACDVWGSNPTKAREVGQIGTLKYIGPKRLYIVESQGELLIVVRDGCDISFADEKDHESFMKGSLEETLYNFDEPRLHYGVQEFQVFKVDLLNDGWTSELIQSLGDNALFLGDNSSISIEASKFPGIRPNCIYYTVDNWEAYIWSK</sequence>
<protein>
    <recommendedName>
        <fullName evidence="1">KIB1-4 beta-propeller domain-containing protein</fullName>
    </recommendedName>
</protein>
<evidence type="ECO:0000313" key="2">
    <source>
        <dbReference type="EMBL" id="KAF7150885.1"/>
    </source>
</evidence>
<dbReference type="Pfam" id="PF03478">
    <property type="entry name" value="Beta-prop_KIB1-4"/>
    <property type="match status" value="1"/>
</dbReference>
<feature type="domain" description="KIB1-4 beta-propeller" evidence="1">
    <location>
        <begin position="51"/>
        <end position="303"/>
    </location>
</feature>
<dbReference type="EMBL" id="WJXA01000002">
    <property type="protein sequence ID" value="KAF7150885.1"/>
    <property type="molecule type" value="Genomic_DNA"/>
</dbReference>
<evidence type="ECO:0000313" key="3">
    <source>
        <dbReference type="Proteomes" id="UP000626092"/>
    </source>
</evidence>
<gene>
    <name evidence="2" type="ORF">RHSIM_Rhsim02G0226000</name>
</gene>
<comment type="caution">
    <text evidence="2">The sequence shown here is derived from an EMBL/GenBank/DDBJ whole genome shotgun (WGS) entry which is preliminary data.</text>
</comment>
<evidence type="ECO:0000259" key="1">
    <source>
        <dbReference type="Pfam" id="PF03478"/>
    </source>
</evidence>
<dbReference type="PANTHER" id="PTHR44259:SF108">
    <property type="entry name" value="F-BOX PROTEIN SKIP23-LIKE"/>
    <property type="match status" value="1"/>
</dbReference>
<dbReference type="AlphaFoldDB" id="A0A834LW89"/>
<dbReference type="Proteomes" id="UP000626092">
    <property type="component" value="Unassembled WGS sequence"/>
</dbReference>
<name>A0A834LW89_RHOSS</name>
<dbReference type="PANTHER" id="PTHR44259">
    <property type="entry name" value="OS07G0183000 PROTEIN-RELATED"/>
    <property type="match status" value="1"/>
</dbReference>
<proteinExistence type="predicted"/>
<dbReference type="InterPro" id="IPR050942">
    <property type="entry name" value="F-box_BR-signaling"/>
</dbReference>
<dbReference type="OrthoDB" id="642536at2759"/>
<organism evidence="2 3">
    <name type="scientific">Rhododendron simsii</name>
    <name type="common">Sims's rhododendron</name>
    <dbReference type="NCBI Taxonomy" id="118357"/>
    <lineage>
        <taxon>Eukaryota</taxon>
        <taxon>Viridiplantae</taxon>
        <taxon>Streptophyta</taxon>
        <taxon>Embryophyta</taxon>
        <taxon>Tracheophyta</taxon>
        <taxon>Spermatophyta</taxon>
        <taxon>Magnoliopsida</taxon>
        <taxon>eudicotyledons</taxon>
        <taxon>Gunneridae</taxon>
        <taxon>Pentapetalae</taxon>
        <taxon>asterids</taxon>
        <taxon>Ericales</taxon>
        <taxon>Ericaceae</taxon>
        <taxon>Ericoideae</taxon>
        <taxon>Rhodoreae</taxon>
        <taxon>Rhododendron</taxon>
    </lineage>
</organism>